<gene>
    <name evidence="2" type="ORF">COCON_G00100490</name>
</gene>
<comment type="caution">
    <text evidence="2">The sequence shown here is derived from an EMBL/GenBank/DDBJ whole genome shotgun (WGS) entry which is preliminary data.</text>
</comment>
<dbReference type="AlphaFoldDB" id="A0A9Q1DHF5"/>
<dbReference type="Proteomes" id="UP001152803">
    <property type="component" value="Unassembled WGS sequence"/>
</dbReference>
<feature type="transmembrane region" description="Helical" evidence="1">
    <location>
        <begin position="12"/>
        <end position="29"/>
    </location>
</feature>
<dbReference type="InterPro" id="IPR052739">
    <property type="entry name" value="FAAH2"/>
</dbReference>
<dbReference type="PANTHER" id="PTHR43372:SF4">
    <property type="entry name" value="FATTY-ACID AMIDE HYDROLASE 2"/>
    <property type="match status" value="1"/>
</dbReference>
<keyword evidence="1" id="KW-1133">Transmembrane helix</keyword>
<evidence type="ECO:0000313" key="2">
    <source>
        <dbReference type="EMBL" id="KAJ8271190.1"/>
    </source>
</evidence>
<dbReference type="InterPro" id="IPR036928">
    <property type="entry name" value="AS_sf"/>
</dbReference>
<keyword evidence="3" id="KW-1185">Reference proteome</keyword>
<name>A0A9Q1DHF5_CONCO</name>
<organism evidence="2 3">
    <name type="scientific">Conger conger</name>
    <name type="common">Conger eel</name>
    <name type="synonym">Muraena conger</name>
    <dbReference type="NCBI Taxonomy" id="82655"/>
    <lineage>
        <taxon>Eukaryota</taxon>
        <taxon>Metazoa</taxon>
        <taxon>Chordata</taxon>
        <taxon>Craniata</taxon>
        <taxon>Vertebrata</taxon>
        <taxon>Euteleostomi</taxon>
        <taxon>Actinopterygii</taxon>
        <taxon>Neopterygii</taxon>
        <taxon>Teleostei</taxon>
        <taxon>Anguilliformes</taxon>
        <taxon>Congridae</taxon>
        <taxon>Conger</taxon>
    </lineage>
</organism>
<accession>A0A9Q1DHF5</accession>
<protein>
    <submittedName>
        <fullName evidence="2">Uncharacterized protein</fullName>
    </submittedName>
</protein>
<reference evidence="2" key="1">
    <citation type="journal article" date="2023" name="Science">
        <title>Genome structures resolve the early diversification of teleost fishes.</title>
        <authorList>
            <person name="Parey E."/>
            <person name="Louis A."/>
            <person name="Montfort J."/>
            <person name="Bouchez O."/>
            <person name="Roques C."/>
            <person name="Iampietro C."/>
            <person name="Lluch J."/>
            <person name="Castinel A."/>
            <person name="Donnadieu C."/>
            <person name="Desvignes T."/>
            <person name="Floi Bucao C."/>
            <person name="Jouanno E."/>
            <person name="Wen M."/>
            <person name="Mejri S."/>
            <person name="Dirks R."/>
            <person name="Jansen H."/>
            <person name="Henkel C."/>
            <person name="Chen W.J."/>
            <person name="Zahm M."/>
            <person name="Cabau C."/>
            <person name="Klopp C."/>
            <person name="Thompson A.W."/>
            <person name="Robinson-Rechavi M."/>
            <person name="Braasch I."/>
            <person name="Lecointre G."/>
            <person name="Bobe J."/>
            <person name="Postlethwait J.H."/>
            <person name="Berthelot C."/>
            <person name="Roest Crollius H."/>
            <person name="Guiguen Y."/>
        </authorList>
    </citation>
    <scope>NUCLEOTIDE SEQUENCE</scope>
    <source>
        <strain evidence="2">Concon-B</strain>
    </source>
</reference>
<dbReference type="EMBL" id="JAFJMO010000007">
    <property type="protein sequence ID" value="KAJ8271190.1"/>
    <property type="molecule type" value="Genomic_DNA"/>
</dbReference>
<keyword evidence="1" id="KW-0812">Transmembrane</keyword>
<keyword evidence="1" id="KW-0472">Membrane</keyword>
<proteinExistence type="predicted"/>
<dbReference type="OrthoDB" id="6428749at2759"/>
<sequence>MALTRFEWFLSWVLRACMGLLFALFHLLAPRQSDGSAKLPPVTNPLLMISATQLAKKIRRKEVTSVEVVQAYIDRIQEVNP</sequence>
<dbReference type="Gene3D" id="3.90.1300.10">
    <property type="entry name" value="Amidase signature (AS) domain"/>
    <property type="match status" value="1"/>
</dbReference>
<evidence type="ECO:0000313" key="3">
    <source>
        <dbReference type="Proteomes" id="UP001152803"/>
    </source>
</evidence>
<evidence type="ECO:0000256" key="1">
    <source>
        <dbReference type="SAM" id="Phobius"/>
    </source>
</evidence>
<dbReference type="GO" id="GO:0012505">
    <property type="term" value="C:endomembrane system"/>
    <property type="evidence" value="ECO:0007669"/>
    <property type="project" value="TreeGrafter"/>
</dbReference>
<dbReference type="SUPFAM" id="SSF75304">
    <property type="entry name" value="Amidase signature (AS) enzymes"/>
    <property type="match status" value="1"/>
</dbReference>
<dbReference type="PANTHER" id="PTHR43372">
    <property type="entry name" value="FATTY-ACID AMIDE HYDROLASE"/>
    <property type="match status" value="1"/>
</dbReference>